<keyword evidence="2" id="KW-1185">Reference proteome</keyword>
<dbReference type="EMBL" id="CM056820">
    <property type="protein sequence ID" value="KAJ8616051.1"/>
    <property type="molecule type" value="Genomic_DNA"/>
</dbReference>
<evidence type="ECO:0000313" key="1">
    <source>
        <dbReference type="EMBL" id="KAJ8616051.1"/>
    </source>
</evidence>
<gene>
    <name evidence="1" type="ORF">MRB53_035423</name>
</gene>
<comment type="caution">
    <text evidence="1">The sequence shown here is derived from an EMBL/GenBank/DDBJ whole genome shotgun (WGS) entry which is preliminary data.</text>
</comment>
<organism evidence="1 2">
    <name type="scientific">Persea americana</name>
    <name type="common">Avocado</name>
    <dbReference type="NCBI Taxonomy" id="3435"/>
    <lineage>
        <taxon>Eukaryota</taxon>
        <taxon>Viridiplantae</taxon>
        <taxon>Streptophyta</taxon>
        <taxon>Embryophyta</taxon>
        <taxon>Tracheophyta</taxon>
        <taxon>Spermatophyta</taxon>
        <taxon>Magnoliopsida</taxon>
        <taxon>Magnoliidae</taxon>
        <taxon>Laurales</taxon>
        <taxon>Lauraceae</taxon>
        <taxon>Persea</taxon>
    </lineage>
</organism>
<dbReference type="Proteomes" id="UP001234297">
    <property type="component" value="Chromosome 12"/>
</dbReference>
<sequence>MNVAAANLSDNVSVAFVHGLLLNMGMRLNRHRASSSSPFDQTTSALFTPKTSMNTNSSHGGGRHNRGRGRGGYQGGCGSSQSLASNKPITNVSSSIVLLHDQRSKSTIALGTLRLTAIITWIMRIKDVILLINLLQWLLQITFP</sequence>
<proteinExistence type="predicted"/>
<evidence type="ECO:0000313" key="2">
    <source>
        <dbReference type="Proteomes" id="UP001234297"/>
    </source>
</evidence>
<protein>
    <submittedName>
        <fullName evidence="1">Uncharacterized protein</fullName>
    </submittedName>
</protein>
<reference evidence="1 2" key="1">
    <citation type="journal article" date="2022" name="Hortic Res">
        <title>A haplotype resolved chromosomal level avocado genome allows analysis of novel avocado genes.</title>
        <authorList>
            <person name="Nath O."/>
            <person name="Fletcher S.J."/>
            <person name="Hayward A."/>
            <person name="Shaw L.M."/>
            <person name="Masouleh A.K."/>
            <person name="Furtado A."/>
            <person name="Henry R.J."/>
            <person name="Mitter N."/>
        </authorList>
    </citation>
    <scope>NUCLEOTIDE SEQUENCE [LARGE SCALE GENOMIC DNA]</scope>
    <source>
        <strain evidence="2">cv. Hass</strain>
    </source>
</reference>
<name>A0ACC2K4N0_PERAE</name>
<accession>A0ACC2K4N0</accession>